<sequence length="636" mass="73500">MDNTGKLQKIADGLNAPPYGKRLTLVSLTEILQDPLKAVPLLQEVAETVKPRPLSDEEPYPKTTTTEELVAQITEYAACVCFNVEGGVTFDKASFSQKLLLPNSPELLDLLYSILVDLRAAKQKTYLARYKAPVIIPNDIQQNDEIQKLLQQLRAAQQKFQQSFEENTGILQQQVTTKIDQLQTEKTQLIARQDKLVERIRQVKLQPVQDEAVALSKRRREAHSEIETLKQQSTQQNDLRKAYLQRAQAVVNSAKGTPAGIIEACQVENKRVKQELINLPQEIAEKESLKELIVQDPNDEIIIQMEQDLENSKKELLRLKELNNITGDQPDQQESQVIYLRQNLAKFKRKHQELSQRYEKTQQDSAQIDTKMKSMMQNNVNLDSIEQMEEMPLIVFKDLVGKGKAMKPQMTRCSEERRYLQKELAILTRTVEILTQICVNYGQNVTENPEQMMNTQNLHEARALLAEIETTIKQKRAYIQPKMTELSNAKRQQQNLESMLQQQRQKVKQLDASKQGSIYKLKMTLQRAENECQSVISEIFRVEKQSHMFTYELERVEKDKDFNQLKKDIMLEQNEIKVKQAELRQKQSEVKDNLPQLLEQKKMFADLVKLLNAKTESVKRMKEEIGNTGDDRITLK</sequence>
<evidence type="ECO:0000259" key="8">
    <source>
        <dbReference type="Pfam" id="PF18383"/>
    </source>
</evidence>
<organism evidence="9">
    <name type="scientific">Hexamita inflata</name>
    <dbReference type="NCBI Taxonomy" id="28002"/>
    <lineage>
        <taxon>Eukaryota</taxon>
        <taxon>Metamonada</taxon>
        <taxon>Diplomonadida</taxon>
        <taxon>Hexamitidae</taxon>
        <taxon>Hexamitinae</taxon>
        <taxon>Hexamita</taxon>
    </lineage>
</organism>
<evidence type="ECO:0000256" key="3">
    <source>
        <dbReference type="ARBA" id="ARBA00023054"/>
    </source>
</evidence>
<keyword evidence="5" id="KW-0966">Cell projection</keyword>
<dbReference type="PANTHER" id="PTHR15614">
    <property type="entry name" value="INTRAFLAGELLAR TRANSPORT PROTEIN 81 HOMOLOG"/>
    <property type="match status" value="1"/>
</dbReference>
<dbReference type="GO" id="GO:0036064">
    <property type="term" value="C:ciliary basal body"/>
    <property type="evidence" value="ECO:0007669"/>
    <property type="project" value="TreeGrafter"/>
</dbReference>
<keyword evidence="4" id="KW-0969">Cilium</keyword>
<dbReference type="Proteomes" id="UP001642409">
    <property type="component" value="Unassembled WGS sequence"/>
</dbReference>
<reference evidence="9" key="1">
    <citation type="submission" date="2023-06" db="EMBL/GenBank/DDBJ databases">
        <authorList>
            <person name="Kurt Z."/>
        </authorList>
    </citation>
    <scope>NUCLEOTIDE SEQUENCE</scope>
</reference>
<proteinExistence type="inferred from homology"/>
<dbReference type="PANTHER" id="PTHR15614:SF2">
    <property type="entry name" value="INTRAFLAGELLAR TRANSPORT PROTEIN 81 HOMOLOG"/>
    <property type="match status" value="1"/>
</dbReference>
<keyword evidence="15" id="KW-1185">Reference proteome</keyword>
<evidence type="ECO:0000313" key="13">
    <source>
        <dbReference type="EMBL" id="CAL6030514.1"/>
    </source>
</evidence>
<evidence type="ECO:0000256" key="5">
    <source>
        <dbReference type="ARBA" id="ARBA00023273"/>
    </source>
</evidence>
<feature type="coiled-coil region" evidence="7">
    <location>
        <begin position="139"/>
        <end position="232"/>
    </location>
</feature>
<keyword evidence="2" id="KW-0970">Cilium biogenesis/degradation</keyword>
<feature type="domain" description="IFT81 calponin homology" evidence="8">
    <location>
        <begin position="6"/>
        <end position="132"/>
    </location>
</feature>
<name>A0AA86P3M5_9EUKA</name>
<evidence type="ECO:0000256" key="4">
    <source>
        <dbReference type="ARBA" id="ARBA00023069"/>
    </source>
</evidence>
<accession>A0AA86P3M5</accession>
<comment type="similarity">
    <text evidence="6">Belongs to the IFT81 family.</text>
</comment>
<dbReference type="EMBL" id="CAXDID020000116">
    <property type="protein sequence ID" value="CAL6030514.1"/>
    <property type="molecule type" value="Genomic_DNA"/>
</dbReference>
<feature type="coiled-coil region" evidence="7">
    <location>
        <begin position="302"/>
        <end position="364"/>
    </location>
</feature>
<evidence type="ECO:0000313" key="10">
    <source>
        <dbReference type="EMBL" id="CAI9941295.1"/>
    </source>
</evidence>
<reference evidence="12 15" key="2">
    <citation type="submission" date="2024-07" db="EMBL/GenBank/DDBJ databases">
        <authorList>
            <person name="Akdeniz Z."/>
        </authorList>
    </citation>
    <scope>NUCLEOTIDE SEQUENCE [LARGE SCALE GENOMIC DNA]</scope>
</reference>
<evidence type="ECO:0000256" key="1">
    <source>
        <dbReference type="ARBA" id="ARBA00004138"/>
    </source>
</evidence>
<evidence type="ECO:0000313" key="15">
    <source>
        <dbReference type="Proteomes" id="UP001642409"/>
    </source>
</evidence>
<dbReference type="EMBL" id="CAXDID020000060">
    <property type="protein sequence ID" value="CAL6009998.1"/>
    <property type="molecule type" value="Genomic_DNA"/>
</dbReference>
<evidence type="ECO:0000256" key="6">
    <source>
        <dbReference type="ARBA" id="ARBA00043983"/>
    </source>
</evidence>
<dbReference type="AlphaFoldDB" id="A0AA86P3M5"/>
<dbReference type="EMBL" id="CAXDID020000175">
    <property type="protein sequence ID" value="CAL6048502.1"/>
    <property type="molecule type" value="Genomic_DNA"/>
</dbReference>
<evidence type="ECO:0000313" key="14">
    <source>
        <dbReference type="EMBL" id="CAL6048502.1"/>
    </source>
</evidence>
<dbReference type="GO" id="GO:0030992">
    <property type="term" value="C:intraciliary transport particle B"/>
    <property type="evidence" value="ECO:0007669"/>
    <property type="project" value="InterPro"/>
</dbReference>
<feature type="coiled-coil region" evidence="7">
    <location>
        <begin position="486"/>
        <end position="591"/>
    </location>
</feature>
<dbReference type="InterPro" id="IPR029600">
    <property type="entry name" value="IFT81"/>
</dbReference>
<dbReference type="Gene3D" id="1.10.418.70">
    <property type="entry name" value="Intraflagellar transport protein 81, N-terminal domain"/>
    <property type="match status" value="1"/>
</dbReference>
<comment type="caution">
    <text evidence="9">The sequence shown here is derived from an EMBL/GenBank/DDBJ whole genome shotgun (WGS) entry which is preliminary data.</text>
</comment>
<evidence type="ECO:0000313" key="12">
    <source>
        <dbReference type="EMBL" id="CAL6009998.1"/>
    </source>
</evidence>
<dbReference type="GO" id="GO:0042073">
    <property type="term" value="P:intraciliary transport"/>
    <property type="evidence" value="ECO:0007669"/>
    <property type="project" value="InterPro"/>
</dbReference>
<comment type="subcellular location">
    <subcellularLocation>
        <location evidence="1">Cell projection</location>
        <location evidence="1">Cilium</location>
    </subcellularLocation>
</comment>
<protein>
    <submittedName>
        <fullName evidence="9">Intraflagellar transport protein 81</fullName>
    </submittedName>
    <submittedName>
        <fullName evidence="12">Intraflagellar_transport protein 81</fullName>
    </submittedName>
</protein>
<gene>
    <name evidence="9" type="ORF">HINF_LOCUS18673</name>
    <name evidence="12" type="ORF">HINF_LOCUS21875</name>
    <name evidence="10" type="ORF">HINF_LOCUS28940</name>
    <name evidence="13" type="ORF">HINF_LOCUS33391</name>
    <name evidence="14" type="ORF">HINF_LOCUS42723</name>
    <name evidence="11" type="ORF">HINF_LOCUS57892</name>
</gene>
<dbReference type="EMBL" id="CATOUU010000688">
    <property type="protein sequence ID" value="CAI9941295.1"/>
    <property type="molecule type" value="Genomic_DNA"/>
</dbReference>
<dbReference type="InterPro" id="IPR041146">
    <property type="entry name" value="IFT81_CH"/>
</dbReference>
<dbReference type="GO" id="GO:0015631">
    <property type="term" value="F:tubulin binding"/>
    <property type="evidence" value="ECO:0007669"/>
    <property type="project" value="InterPro"/>
</dbReference>
<dbReference type="EMBL" id="CATOUU010001068">
    <property type="protein sequence ID" value="CAI9970247.1"/>
    <property type="molecule type" value="Genomic_DNA"/>
</dbReference>
<dbReference type="GO" id="GO:0060271">
    <property type="term" value="P:cilium assembly"/>
    <property type="evidence" value="ECO:0007669"/>
    <property type="project" value="InterPro"/>
</dbReference>
<evidence type="ECO:0000256" key="2">
    <source>
        <dbReference type="ARBA" id="ARBA00022794"/>
    </source>
</evidence>
<evidence type="ECO:0000313" key="11">
    <source>
        <dbReference type="EMBL" id="CAI9970247.1"/>
    </source>
</evidence>
<keyword evidence="3 7" id="KW-0175">Coiled coil</keyword>
<evidence type="ECO:0000256" key="7">
    <source>
        <dbReference type="SAM" id="Coils"/>
    </source>
</evidence>
<dbReference type="EMBL" id="CATOUU010000471">
    <property type="protein sequence ID" value="CAI9931028.1"/>
    <property type="molecule type" value="Genomic_DNA"/>
</dbReference>
<dbReference type="InterPro" id="IPR043016">
    <property type="entry name" value="IFT81_N_sf"/>
</dbReference>
<dbReference type="Pfam" id="PF18383">
    <property type="entry name" value="IFT81_CH"/>
    <property type="match status" value="1"/>
</dbReference>
<evidence type="ECO:0000313" key="9">
    <source>
        <dbReference type="EMBL" id="CAI9931028.1"/>
    </source>
</evidence>